<dbReference type="Gene3D" id="1.20.1050.10">
    <property type="match status" value="1"/>
</dbReference>
<evidence type="ECO:0000259" key="3">
    <source>
        <dbReference type="PROSITE" id="PS50405"/>
    </source>
</evidence>
<dbReference type="SFLD" id="SFLDG00358">
    <property type="entry name" value="Main_(cytGST)"/>
    <property type="match status" value="1"/>
</dbReference>
<dbReference type="NCBIfam" id="TIGR01262">
    <property type="entry name" value="maiA"/>
    <property type="match status" value="1"/>
</dbReference>
<reference evidence="5" key="1">
    <citation type="journal article" date="2019" name="Int. J. Syst. Evol. Microbiol.">
        <title>The Global Catalogue of Microorganisms (GCM) 10K type strain sequencing project: providing services to taxonomists for standard genome sequencing and annotation.</title>
        <authorList>
            <consortium name="The Broad Institute Genomics Platform"/>
            <consortium name="The Broad Institute Genome Sequencing Center for Infectious Disease"/>
            <person name="Wu L."/>
            <person name="Ma J."/>
        </authorList>
    </citation>
    <scope>NUCLEOTIDE SEQUENCE [LARGE SCALE GENOMIC DNA]</scope>
    <source>
        <strain evidence="5">CGMCC 1.15339</strain>
    </source>
</reference>
<dbReference type="SUPFAM" id="SSF52833">
    <property type="entry name" value="Thioredoxin-like"/>
    <property type="match status" value="1"/>
</dbReference>
<dbReference type="InterPro" id="IPR040079">
    <property type="entry name" value="Glutathione_S-Trfase"/>
</dbReference>
<comment type="similarity">
    <text evidence="1">Belongs to the GST superfamily. Zeta family.</text>
</comment>
<protein>
    <submittedName>
        <fullName evidence="4">Maleylacetoacetate isomerase</fullName>
    </submittedName>
</protein>
<feature type="domain" description="GST N-terminal" evidence="2">
    <location>
        <begin position="1"/>
        <end position="82"/>
    </location>
</feature>
<name>A0ABQ1JUQ4_9GAMM</name>
<dbReference type="GO" id="GO:0016853">
    <property type="term" value="F:isomerase activity"/>
    <property type="evidence" value="ECO:0007669"/>
    <property type="project" value="UniProtKB-KW"/>
</dbReference>
<dbReference type="PANTHER" id="PTHR42673">
    <property type="entry name" value="MALEYLACETOACETATE ISOMERASE"/>
    <property type="match status" value="1"/>
</dbReference>
<dbReference type="RefSeq" id="WP_188740987.1">
    <property type="nucleotide sequence ID" value="NZ_BMII01000049.1"/>
</dbReference>
<evidence type="ECO:0000313" key="4">
    <source>
        <dbReference type="EMBL" id="GGB75028.1"/>
    </source>
</evidence>
<proteinExistence type="inferred from homology"/>
<dbReference type="SUPFAM" id="SSF47616">
    <property type="entry name" value="GST C-terminal domain-like"/>
    <property type="match status" value="1"/>
</dbReference>
<comment type="caution">
    <text evidence="4">The sequence shown here is derived from an EMBL/GenBank/DDBJ whole genome shotgun (WGS) entry which is preliminary data.</text>
</comment>
<feature type="domain" description="GST C-terminal" evidence="3">
    <location>
        <begin position="87"/>
        <end position="215"/>
    </location>
</feature>
<dbReference type="InterPro" id="IPR010987">
    <property type="entry name" value="Glutathione-S-Trfase_C-like"/>
</dbReference>
<dbReference type="Proteomes" id="UP000617555">
    <property type="component" value="Unassembled WGS sequence"/>
</dbReference>
<dbReference type="SFLD" id="SFLDS00019">
    <property type="entry name" value="Glutathione_Transferase_(cytos"/>
    <property type="match status" value="1"/>
</dbReference>
<gene>
    <name evidence="4" type="ORF">GCM10011607_39230</name>
</gene>
<dbReference type="PROSITE" id="PS50405">
    <property type="entry name" value="GST_CTER"/>
    <property type="match status" value="1"/>
</dbReference>
<evidence type="ECO:0000256" key="1">
    <source>
        <dbReference type="ARBA" id="ARBA00010007"/>
    </source>
</evidence>
<sequence>MTTLYSFFNSSTSYRVRVALELANIKYEYHGVNIRIGEQSSATHIQLNPSKGVPILIDENIGSLTQSMAILAYINDHHANGSLLPSDSLSKARVLEFCNIIAADIHPVNNLRILKYLQKEFKLTEQDKKSWYNHWISEGFDAIETWLEKYGTSDFFCYGTTASLADCCLIPQVANALRMGCDLSKYSHAMAIYNHCIEQAAFKRAAPEKQPDYMA</sequence>
<dbReference type="CDD" id="cd03191">
    <property type="entry name" value="GST_C_Zeta"/>
    <property type="match status" value="1"/>
</dbReference>
<dbReference type="InterPro" id="IPR036249">
    <property type="entry name" value="Thioredoxin-like_sf"/>
</dbReference>
<accession>A0ABQ1JUQ4</accession>
<keyword evidence="5" id="KW-1185">Reference proteome</keyword>
<keyword evidence="4" id="KW-0413">Isomerase</keyword>
<dbReference type="Pfam" id="PF02798">
    <property type="entry name" value="GST_N"/>
    <property type="match status" value="1"/>
</dbReference>
<organism evidence="4 5">
    <name type="scientific">Shewanella inventionis</name>
    <dbReference type="NCBI Taxonomy" id="1738770"/>
    <lineage>
        <taxon>Bacteria</taxon>
        <taxon>Pseudomonadati</taxon>
        <taxon>Pseudomonadota</taxon>
        <taxon>Gammaproteobacteria</taxon>
        <taxon>Alteromonadales</taxon>
        <taxon>Shewanellaceae</taxon>
        <taxon>Shewanella</taxon>
    </lineage>
</organism>
<dbReference type="Gene3D" id="3.40.30.10">
    <property type="entry name" value="Glutaredoxin"/>
    <property type="match status" value="1"/>
</dbReference>
<dbReference type="InterPro" id="IPR004045">
    <property type="entry name" value="Glutathione_S-Trfase_N"/>
</dbReference>
<dbReference type="PANTHER" id="PTHR42673:SF4">
    <property type="entry name" value="MALEYLACETOACETATE ISOMERASE"/>
    <property type="match status" value="1"/>
</dbReference>
<dbReference type="InterPro" id="IPR005955">
    <property type="entry name" value="GST_Zeta"/>
</dbReference>
<evidence type="ECO:0000313" key="5">
    <source>
        <dbReference type="Proteomes" id="UP000617555"/>
    </source>
</evidence>
<dbReference type="InterPro" id="IPR034330">
    <property type="entry name" value="GST_Zeta_C"/>
</dbReference>
<dbReference type="EMBL" id="BMII01000049">
    <property type="protein sequence ID" value="GGB75028.1"/>
    <property type="molecule type" value="Genomic_DNA"/>
</dbReference>
<dbReference type="InterPro" id="IPR036282">
    <property type="entry name" value="Glutathione-S-Trfase_C_sf"/>
</dbReference>
<evidence type="ECO:0000259" key="2">
    <source>
        <dbReference type="PROSITE" id="PS50404"/>
    </source>
</evidence>
<dbReference type="PROSITE" id="PS50404">
    <property type="entry name" value="GST_NTER"/>
    <property type="match status" value="1"/>
</dbReference>